<dbReference type="PANTHER" id="PTHR36849:SF1">
    <property type="entry name" value="CYTOPLASMIC PROTEIN"/>
    <property type="match status" value="1"/>
</dbReference>
<protein>
    <recommendedName>
        <fullName evidence="2">Uroporphyrin-III C-methyltransferase</fullName>
    </recommendedName>
</protein>
<dbReference type="EMBL" id="LN515531">
    <property type="protein sequence ID" value="CEA14239.1"/>
    <property type="molecule type" value="Genomic_DNA"/>
</dbReference>
<evidence type="ECO:0000313" key="1">
    <source>
        <dbReference type="EMBL" id="CEA14239.1"/>
    </source>
</evidence>
<reference evidence="1" key="1">
    <citation type="submission" date="2014-08" db="EMBL/GenBank/DDBJ databases">
        <authorList>
            <person name="Wibberg D."/>
        </authorList>
    </citation>
    <scope>NUCLEOTIDE SEQUENCE</scope>
</reference>
<sequence>MIQIKRAYDEVSRDDGFRILVDRLWPRGLSKEKLKIDLWLKEIAPSPELRKSFRHDPDKWDWFRTSYLEELNEKSELISSVKKLEQEKGKITLVYAAKDEKHNNAVVLQELVK</sequence>
<gene>
    <name evidence="1" type="ORF">DSM1535_1915</name>
</gene>
<name>A0A090I4N8_METFO</name>
<accession>A0A090I4N8</accession>
<dbReference type="RefSeq" id="WP_048073308.1">
    <property type="nucleotide sequence ID" value="NZ_JARVXG010000047.1"/>
</dbReference>
<dbReference type="Pfam" id="PF22752">
    <property type="entry name" value="DUF488-N3i"/>
    <property type="match status" value="1"/>
</dbReference>
<evidence type="ECO:0008006" key="2">
    <source>
        <dbReference type="Google" id="ProtNLM"/>
    </source>
</evidence>
<proteinExistence type="predicted"/>
<organism evidence="1">
    <name type="scientific">Methanobacterium formicicum</name>
    <dbReference type="NCBI Taxonomy" id="2162"/>
    <lineage>
        <taxon>Archaea</taxon>
        <taxon>Methanobacteriati</taxon>
        <taxon>Methanobacteriota</taxon>
        <taxon>Methanomada group</taxon>
        <taxon>Methanobacteria</taxon>
        <taxon>Methanobacteriales</taxon>
        <taxon>Methanobacteriaceae</taxon>
        <taxon>Methanobacterium</taxon>
    </lineage>
</organism>
<dbReference type="InterPro" id="IPR052552">
    <property type="entry name" value="YeaO-like"/>
</dbReference>
<dbReference type="AlphaFoldDB" id="A0A090I4N8"/>
<dbReference type="KEGG" id="mfi:DSM1535_1915"/>
<dbReference type="PANTHER" id="PTHR36849">
    <property type="entry name" value="CYTOPLASMIC PROTEIN-RELATED"/>
    <property type="match status" value="1"/>
</dbReference>
<dbReference type="PATRIC" id="fig|2162.9.peg.1971"/>